<evidence type="ECO:0000313" key="1">
    <source>
        <dbReference type="EMBL" id="MBB5190287.1"/>
    </source>
</evidence>
<dbReference type="PANTHER" id="PTHR42782">
    <property type="entry name" value="SI:CH73-314G15.3"/>
    <property type="match status" value="1"/>
</dbReference>
<dbReference type="Pfam" id="PF04305">
    <property type="entry name" value="DUF455"/>
    <property type="match status" value="1"/>
</dbReference>
<dbReference type="SUPFAM" id="SSF47240">
    <property type="entry name" value="Ferritin-like"/>
    <property type="match status" value="1"/>
</dbReference>
<dbReference type="InterPro" id="IPR009078">
    <property type="entry name" value="Ferritin-like_SF"/>
</dbReference>
<keyword evidence="2" id="KW-1185">Reference proteome</keyword>
<dbReference type="RefSeq" id="WP_184098212.1">
    <property type="nucleotide sequence ID" value="NZ_JACHHN010000002.1"/>
</dbReference>
<proteinExistence type="predicted"/>
<protein>
    <submittedName>
        <fullName evidence="1">Uncharacterized ferritin-like protein (DUF455 family)</fullName>
    </submittedName>
</protein>
<sequence length="260" mass="29259">MSDFLVAVERALRAFDPAEKVALTRFLTGAEVPPSAPAAVRLSAPGRPEKPVLVMPRDVPKRGLGTPEGRAALLHALAHIEFNAVNLALDAIYRFRDMPLAYYEDWLKVAQEEAYHFTLLREYLQELGFDYGDFPAHNGLWEMALRTDHDVLIRMALVPRVLEARGLDVTPGIQARMRDVGDTRAMDILAIILRDEIGHVQIGNRWYRWCCVQRGVEPVAHFIDLYREYVTPFGGPMNHPARIAAGFTQEELDLLASLST</sequence>
<dbReference type="PIRSF" id="PIRSF012318">
    <property type="entry name" value="UCP012318"/>
    <property type="match status" value="1"/>
</dbReference>
<dbReference type="InterPro" id="IPR011197">
    <property type="entry name" value="UCP012318"/>
</dbReference>
<name>A0A840RBI7_9NEIS</name>
<organism evidence="1 2">
    <name type="scientific">Silvimonas terrae</name>
    <dbReference type="NCBI Taxonomy" id="300266"/>
    <lineage>
        <taxon>Bacteria</taxon>
        <taxon>Pseudomonadati</taxon>
        <taxon>Pseudomonadota</taxon>
        <taxon>Betaproteobacteria</taxon>
        <taxon>Neisseriales</taxon>
        <taxon>Chitinibacteraceae</taxon>
        <taxon>Silvimonas</taxon>
    </lineage>
</organism>
<dbReference type="AlphaFoldDB" id="A0A840RBI7"/>
<dbReference type="PANTHER" id="PTHR42782:SF4">
    <property type="entry name" value="DUF455 DOMAIN-CONTAINING PROTEIN"/>
    <property type="match status" value="1"/>
</dbReference>
<dbReference type="Proteomes" id="UP000543030">
    <property type="component" value="Unassembled WGS sequence"/>
</dbReference>
<gene>
    <name evidence="1" type="ORF">HNQ50_001009</name>
</gene>
<reference evidence="1 2" key="1">
    <citation type="submission" date="2020-08" db="EMBL/GenBank/DDBJ databases">
        <title>Genomic Encyclopedia of Type Strains, Phase IV (KMG-IV): sequencing the most valuable type-strain genomes for metagenomic binning, comparative biology and taxonomic classification.</title>
        <authorList>
            <person name="Goeker M."/>
        </authorList>
    </citation>
    <scope>NUCLEOTIDE SEQUENCE [LARGE SCALE GENOMIC DNA]</scope>
    <source>
        <strain evidence="1 2">DSM 18233</strain>
    </source>
</reference>
<dbReference type="CDD" id="cd00657">
    <property type="entry name" value="Ferritin_like"/>
    <property type="match status" value="1"/>
</dbReference>
<dbReference type="EMBL" id="JACHHN010000002">
    <property type="protein sequence ID" value="MBB5190287.1"/>
    <property type="molecule type" value="Genomic_DNA"/>
</dbReference>
<accession>A0A840RBI7</accession>
<comment type="caution">
    <text evidence="1">The sequence shown here is derived from an EMBL/GenBank/DDBJ whole genome shotgun (WGS) entry which is preliminary data.</text>
</comment>
<dbReference type="InterPro" id="IPR007402">
    <property type="entry name" value="DUF455"/>
</dbReference>
<evidence type="ECO:0000313" key="2">
    <source>
        <dbReference type="Proteomes" id="UP000543030"/>
    </source>
</evidence>